<keyword evidence="6 9" id="KW-1133">Transmembrane helix</keyword>
<evidence type="ECO:0000256" key="1">
    <source>
        <dbReference type="ARBA" id="ARBA00004651"/>
    </source>
</evidence>
<sequence length="586" mass="64657">MQLLSRVMNPIVLFIVFSVFFFAGLGGPVVIDYDEGVYAEVSREMYLADELLQPTLNGEDFFEKPPLLYWLQMLGYEMFGVSAFGARFFNACCGLLTVLTLYFGARGPLGERVALQAALVLGSSIIFTYLSRIAMTDMALTLFLTLSLIVSWHGVERALRQQGGAVLFSLGCLAAALAMLSKGAIGAVFPVATALTYLISIGRPGLLFQKTWLLPGTLILALVGFSWYLALGLVHPGGFSFMKELFLTHHFGRFSAPMEGHSGPFFYYLIVLAIGFLPWFAYLFLAIPAVTLGRQTPAARFLSLMAIYTVLVFLFFSVAATKLPNYILPALPGMAICIAVLFNREGGAQSVSWRLAGWFATVTVSLLGLVFAALPLLFPYLHELLGKDARKAPILAESVELGMTPWLIAALFFACSYLIFRVRNNSELRVVFETLLLCSLIVSTGLFHLVIPLYDRLMNAPLARIAQRAAEITENDNSIVLFAVDDRPSINFVSRRTTIYRPERQADDLPSLLRAPESTIGITTVYYLQQLRDKAFDIEELSRDGGFVLFRIAAESAARPADDVPPTTSYQPGVDRFPPVIAEKNE</sequence>
<dbReference type="GO" id="GO:0006493">
    <property type="term" value="P:protein O-linked glycosylation"/>
    <property type="evidence" value="ECO:0007669"/>
    <property type="project" value="InterPro"/>
</dbReference>
<dbReference type="RefSeq" id="WP_073374526.1">
    <property type="nucleotide sequence ID" value="NZ_FQXS01000006.1"/>
</dbReference>
<protein>
    <submittedName>
        <fullName evidence="11">4-amino-4-deoxy-L-arabinose transferase</fullName>
    </submittedName>
</protein>
<evidence type="ECO:0000256" key="9">
    <source>
        <dbReference type="SAM" id="Phobius"/>
    </source>
</evidence>
<evidence type="ECO:0000256" key="2">
    <source>
        <dbReference type="ARBA" id="ARBA00022475"/>
    </source>
</evidence>
<feature type="transmembrane region" description="Helical" evidence="9">
    <location>
        <begin position="326"/>
        <end position="343"/>
    </location>
</feature>
<evidence type="ECO:0000256" key="4">
    <source>
        <dbReference type="ARBA" id="ARBA00022679"/>
    </source>
</evidence>
<keyword evidence="5 9" id="KW-0812">Transmembrane</keyword>
<dbReference type="GO" id="GO:0010041">
    <property type="term" value="P:response to iron(III) ion"/>
    <property type="evidence" value="ECO:0007669"/>
    <property type="project" value="TreeGrafter"/>
</dbReference>
<feature type="transmembrane region" description="Helical" evidence="9">
    <location>
        <begin position="401"/>
        <end position="420"/>
    </location>
</feature>
<keyword evidence="2" id="KW-1003">Cell membrane</keyword>
<evidence type="ECO:0000256" key="5">
    <source>
        <dbReference type="ARBA" id="ARBA00022692"/>
    </source>
</evidence>
<organism evidence="11 12">
    <name type="scientific">Desulfofustis glycolicus DSM 9705</name>
    <dbReference type="NCBI Taxonomy" id="1121409"/>
    <lineage>
        <taxon>Bacteria</taxon>
        <taxon>Pseudomonadati</taxon>
        <taxon>Thermodesulfobacteriota</taxon>
        <taxon>Desulfobulbia</taxon>
        <taxon>Desulfobulbales</taxon>
        <taxon>Desulfocapsaceae</taxon>
        <taxon>Desulfofustis</taxon>
    </lineage>
</organism>
<feature type="transmembrane region" description="Helical" evidence="9">
    <location>
        <begin position="78"/>
        <end position="101"/>
    </location>
</feature>
<evidence type="ECO:0000256" key="8">
    <source>
        <dbReference type="SAM" id="MobiDB-lite"/>
    </source>
</evidence>
<dbReference type="OrthoDB" id="9815691at2"/>
<feature type="region of interest" description="Disordered" evidence="8">
    <location>
        <begin position="558"/>
        <end position="586"/>
    </location>
</feature>
<evidence type="ECO:0000256" key="6">
    <source>
        <dbReference type="ARBA" id="ARBA00022989"/>
    </source>
</evidence>
<feature type="transmembrane region" description="Helical" evidence="9">
    <location>
        <begin position="113"/>
        <end position="132"/>
    </location>
</feature>
<dbReference type="GO" id="GO:0009103">
    <property type="term" value="P:lipopolysaccharide biosynthetic process"/>
    <property type="evidence" value="ECO:0007669"/>
    <property type="project" value="UniProtKB-ARBA"/>
</dbReference>
<name>A0A1M5UVI0_9BACT</name>
<keyword evidence="4 11" id="KW-0808">Transferase</keyword>
<accession>A0A1M5UVI0</accession>
<feature type="transmembrane region" description="Helical" evidence="9">
    <location>
        <begin position="162"/>
        <end position="178"/>
    </location>
</feature>
<dbReference type="InterPro" id="IPR050297">
    <property type="entry name" value="LipidA_mod_glycosyltrf_83"/>
</dbReference>
<keyword evidence="3" id="KW-0328">Glycosyltransferase</keyword>
<keyword evidence="12" id="KW-1185">Reference proteome</keyword>
<dbReference type="Proteomes" id="UP000184139">
    <property type="component" value="Unassembled WGS sequence"/>
</dbReference>
<gene>
    <name evidence="11" type="ORF">SAMN02745124_01343</name>
</gene>
<dbReference type="InterPro" id="IPR003342">
    <property type="entry name" value="ArnT-like_N"/>
</dbReference>
<feature type="transmembrane region" description="Helical" evidence="9">
    <location>
        <begin position="138"/>
        <end position="155"/>
    </location>
</feature>
<feature type="transmembrane region" description="Helical" evidence="9">
    <location>
        <begin position="265"/>
        <end position="287"/>
    </location>
</feature>
<reference evidence="11 12" key="1">
    <citation type="submission" date="2016-11" db="EMBL/GenBank/DDBJ databases">
        <authorList>
            <person name="Jaros S."/>
            <person name="Januszkiewicz K."/>
            <person name="Wedrychowicz H."/>
        </authorList>
    </citation>
    <scope>NUCLEOTIDE SEQUENCE [LARGE SCALE GENOMIC DNA]</scope>
    <source>
        <strain evidence="11 12">DSM 9705</strain>
    </source>
</reference>
<proteinExistence type="predicted"/>
<dbReference type="EMBL" id="FQXS01000006">
    <property type="protein sequence ID" value="SHH67002.1"/>
    <property type="molecule type" value="Genomic_DNA"/>
</dbReference>
<dbReference type="GO" id="GO:0005886">
    <property type="term" value="C:plasma membrane"/>
    <property type="evidence" value="ECO:0007669"/>
    <property type="project" value="UniProtKB-SubCell"/>
</dbReference>
<dbReference type="Pfam" id="PF02366">
    <property type="entry name" value="PMT"/>
    <property type="match status" value="1"/>
</dbReference>
<feature type="domain" description="ArnT-like N-terminal" evidence="10">
    <location>
        <begin position="37"/>
        <end position="235"/>
    </location>
</feature>
<dbReference type="AlphaFoldDB" id="A0A1M5UVI0"/>
<keyword evidence="7 9" id="KW-0472">Membrane</keyword>
<feature type="transmembrane region" description="Helical" evidence="9">
    <location>
        <begin position="355"/>
        <end position="381"/>
    </location>
</feature>
<feature type="transmembrane region" description="Helical" evidence="9">
    <location>
        <begin position="432"/>
        <end position="454"/>
    </location>
</feature>
<evidence type="ECO:0000313" key="12">
    <source>
        <dbReference type="Proteomes" id="UP000184139"/>
    </source>
</evidence>
<evidence type="ECO:0000313" key="11">
    <source>
        <dbReference type="EMBL" id="SHH67002.1"/>
    </source>
</evidence>
<comment type="subcellular location">
    <subcellularLocation>
        <location evidence="1">Cell membrane</location>
        <topology evidence="1">Multi-pass membrane protein</topology>
    </subcellularLocation>
</comment>
<feature type="transmembrane region" description="Helical" evidence="9">
    <location>
        <begin position="184"/>
        <end position="200"/>
    </location>
</feature>
<feature type="transmembrane region" description="Helical" evidence="9">
    <location>
        <begin position="299"/>
        <end position="320"/>
    </location>
</feature>
<evidence type="ECO:0000256" key="3">
    <source>
        <dbReference type="ARBA" id="ARBA00022676"/>
    </source>
</evidence>
<dbReference type="GO" id="GO:0016763">
    <property type="term" value="F:pentosyltransferase activity"/>
    <property type="evidence" value="ECO:0007669"/>
    <property type="project" value="TreeGrafter"/>
</dbReference>
<evidence type="ECO:0000259" key="10">
    <source>
        <dbReference type="Pfam" id="PF02366"/>
    </source>
</evidence>
<dbReference type="PANTHER" id="PTHR33908">
    <property type="entry name" value="MANNOSYLTRANSFERASE YKCB-RELATED"/>
    <property type="match status" value="1"/>
</dbReference>
<evidence type="ECO:0000256" key="7">
    <source>
        <dbReference type="ARBA" id="ARBA00023136"/>
    </source>
</evidence>
<dbReference type="PANTHER" id="PTHR33908:SF3">
    <property type="entry name" value="UNDECAPRENYL PHOSPHATE-ALPHA-4-AMINO-4-DEOXY-L-ARABINOSE ARABINOSYL TRANSFERASE"/>
    <property type="match status" value="1"/>
</dbReference>
<feature type="transmembrane region" description="Helical" evidence="9">
    <location>
        <begin position="12"/>
        <end position="31"/>
    </location>
</feature>
<dbReference type="STRING" id="1121409.SAMN02745124_01343"/>
<dbReference type="GO" id="GO:0000030">
    <property type="term" value="F:mannosyltransferase activity"/>
    <property type="evidence" value="ECO:0007669"/>
    <property type="project" value="InterPro"/>
</dbReference>
<feature type="transmembrane region" description="Helical" evidence="9">
    <location>
        <begin position="212"/>
        <end position="234"/>
    </location>
</feature>